<dbReference type="InterPro" id="IPR013783">
    <property type="entry name" value="Ig-like_fold"/>
</dbReference>
<feature type="compositionally biased region" description="Polar residues" evidence="4">
    <location>
        <begin position="179"/>
        <end position="193"/>
    </location>
</feature>
<evidence type="ECO:0000256" key="1">
    <source>
        <dbReference type="ARBA" id="ARBA00022729"/>
    </source>
</evidence>
<dbReference type="InterPro" id="IPR003599">
    <property type="entry name" value="Ig_sub"/>
</dbReference>
<reference evidence="9 10" key="1">
    <citation type="submission" date="2019-02" db="EMBL/GenBank/DDBJ databases">
        <title>Opniocepnalus argus genome.</title>
        <authorList>
            <person name="Zhou C."/>
            <person name="Xiao S."/>
        </authorList>
    </citation>
    <scope>NUCLEOTIDE SEQUENCE [LARGE SCALE GENOMIC DNA]</scope>
    <source>
        <strain evidence="9">OARG1902GOOAL</strain>
        <tissue evidence="9">Muscle</tissue>
    </source>
</reference>
<keyword evidence="5" id="KW-0812">Transmembrane</keyword>
<dbReference type="InterPro" id="IPR003598">
    <property type="entry name" value="Ig_sub2"/>
</dbReference>
<accession>A0A6G1Q7F7</accession>
<evidence type="ECO:0000256" key="6">
    <source>
        <dbReference type="SAM" id="SignalP"/>
    </source>
</evidence>
<feature type="transmembrane region" description="Helical" evidence="5">
    <location>
        <begin position="246"/>
        <end position="265"/>
    </location>
</feature>
<dbReference type="EMBL" id="CM015724">
    <property type="protein sequence ID" value="KAF3698447.1"/>
    <property type="molecule type" value="Genomic_DNA"/>
</dbReference>
<feature type="domain" description="Immunoglobulin" evidence="8">
    <location>
        <begin position="124"/>
        <end position="198"/>
    </location>
</feature>
<evidence type="ECO:0000259" key="7">
    <source>
        <dbReference type="SMART" id="SM00408"/>
    </source>
</evidence>
<evidence type="ECO:0000259" key="8">
    <source>
        <dbReference type="SMART" id="SM00409"/>
    </source>
</evidence>
<protein>
    <recommendedName>
        <fullName evidence="11">Ig-like domain-containing protein</fullName>
    </recommendedName>
</protein>
<dbReference type="GO" id="GO:0006955">
    <property type="term" value="P:immune response"/>
    <property type="evidence" value="ECO:0007669"/>
    <property type="project" value="TreeGrafter"/>
</dbReference>
<keyword evidence="10" id="KW-1185">Reference proteome</keyword>
<dbReference type="SMART" id="SM00408">
    <property type="entry name" value="IGc2"/>
    <property type="match status" value="1"/>
</dbReference>
<dbReference type="SMART" id="SM00409">
    <property type="entry name" value="IG"/>
    <property type="match status" value="2"/>
</dbReference>
<keyword evidence="3" id="KW-0393">Immunoglobulin domain</keyword>
<dbReference type="InterPro" id="IPR013151">
    <property type="entry name" value="Immunoglobulin_dom"/>
</dbReference>
<keyword evidence="1 6" id="KW-0732">Signal</keyword>
<dbReference type="PANTHER" id="PTHR11481">
    <property type="entry name" value="IMMUNOGLOBULIN FC RECEPTOR"/>
    <property type="match status" value="1"/>
</dbReference>
<reference evidence="10" key="2">
    <citation type="submission" date="2019-02" db="EMBL/GenBank/DDBJ databases">
        <title>Opniocepnalus argus Var Kimnra genome.</title>
        <authorList>
            <person name="Zhou C."/>
            <person name="Xiao S."/>
        </authorList>
    </citation>
    <scope>NUCLEOTIDE SEQUENCE [LARGE SCALE GENOMIC DNA]</scope>
</reference>
<keyword evidence="5" id="KW-1133">Transmembrane helix</keyword>
<feature type="domain" description="Immunoglobulin subtype 2" evidence="7">
    <location>
        <begin position="130"/>
        <end position="189"/>
    </location>
</feature>
<evidence type="ECO:0000313" key="10">
    <source>
        <dbReference type="Proteomes" id="UP000503349"/>
    </source>
</evidence>
<sequence length="314" mass="33956">MKTAPASLLLGVSVLRLCGLTVSAVSLNVSPNLQQFFSGDSVSLSCVEDGQTVDGWTVKRTRGGQTEECGADHQDFGLFEDSSCFLDLLSSYSGLYWCETSSGQRTDQINISVARKDKDLILEIPALPVVAGSDVTLRCKNKDGSTRAAFFLRNDKVTGDKVKVKEFTIRNVQQSDEGLYSCSTDASQPSPQSRLRVRDHPPTSDPHTNTLCTSSGNSTVTTTPSPPPPPSPSLPPPAPCIPVIRLFLHLLVFCSYCICTVLMVLTCCSRRRGSKATVSMALTQHDGGGHRVDEENDYVTIDVTTEHDLRAVPS</sequence>
<dbReference type="SUPFAM" id="SSF48726">
    <property type="entry name" value="Immunoglobulin"/>
    <property type="match status" value="2"/>
</dbReference>
<gene>
    <name evidence="9" type="ORF">EXN66_Car014128</name>
</gene>
<dbReference type="Pfam" id="PF00047">
    <property type="entry name" value="ig"/>
    <property type="match status" value="1"/>
</dbReference>
<dbReference type="GO" id="GO:0004888">
    <property type="term" value="F:transmembrane signaling receptor activity"/>
    <property type="evidence" value="ECO:0007669"/>
    <property type="project" value="TreeGrafter"/>
</dbReference>
<organism evidence="9 10">
    <name type="scientific">Channa argus</name>
    <name type="common">Northern snakehead</name>
    <name type="synonym">Ophicephalus argus</name>
    <dbReference type="NCBI Taxonomy" id="215402"/>
    <lineage>
        <taxon>Eukaryota</taxon>
        <taxon>Metazoa</taxon>
        <taxon>Chordata</taxon>
        <taxon>Craniata</taxon>
        <taxon>Vertebrata</taxon>
        <taxon>Euteleostomi</taxon>
        <taxon>Actinopterygii</taxon>
        <taxon>Neopterygii</taxon>
        <taxon>Teleostei</taxon>
        <taxon>Neoteleostei</taxon>
        <taxon>Acanthomorphata</taxon>
        <taxon>Anabantaria</taxon>
        <taxon>Anabantiformes</taxon>
        <taxon>Channoidei</taxon>
        <taxon>Channidae</taxon>
        <taxon>Channa</taxon>
    </lineage>
</organism>
<evidence type="ECO:0000256" key="4">
    <source>
        <dbReference type="SAM" id="MobiDB-lite"/>
    </source>
</evidence>
<evidence type="ECO:0000256" key="2">
    <source>
        <dbReference type="ARBA" id="ARBA00023157"/>
    </source>
</evidence>
<feature type="chain" id="PRO_5026113430" description="Ig-like domain-containing protein" evidence="6">
    <location>
        <begin position="25"/>
        <end position="314"/>
    </location>
</feature>
<evidence type="ECO:0000256" key="3">
    <source>
        <dbReference type="ARBA" id="ARBA00023319"/>
    </source>
</evidence>
<evidence type="ECO:0000313" key="9">
    <source>
        <dbReference type="EMBL" id="KAF3698447.1"/>
    </source>
</evidence>
<proteinExistence type="predicted"/>
<dbReference type="Proteomes" id="UP000503349">
    <property type="component" value="Chromosome 13"/>
</dbReference>
<dbReference type="GO" id="GO:0007166">
    <property type="term" value="P:cell surface receptor signaling pathway"/>
    <property type="evidence" value="ECO:0007669"/>
    <property type="project" value="TreeGrafter"/>
</dbReference>
<keyword evidence="2" id="KW-1015">Disulfide bond</keyword>
<feature type="compositionally biased region" description="Pro residues" evidence="4">
    <location>
        <begin position="224"/>
        <end position="234"/>
    </location>
</feature>
<dbReference type="AlphaFoldDB" id="A0A6G1Q7F7"/>
<evidence type="ECO:0008006" key="11">
    <source>
        <dbReference type="Google" id="ProtNLM"/>
    </source>
</evidence>
<dbReference type="InterPro" id="IPR050488">
    <property type="entry name" value="Ig_Fc_receptor"/>
</dbReference>
<evidence type="ECO:0000256" key="5">
    <source>
        <dbReference type="SAM" id="Phobius"/>
    </source>
</evidence>
<dbReference type="InterPro" id="IPR036179">
    <property type="entry name" value="Ig-like_dom_sf"/>
</dbReference>
<keyword evidence="5" id="KW-0472">Membrane</keyword>
<feature type="domain" description="Immunoglobulin" evidence="8">
    <location>
        <begin position="31"/>
        <end position="114"/>
    </location>
</feature>
<dbReference type="Gene3D" id="2.60.40.10">
    <property type="entry name" value="Immunoglobulins"/>
    <property type="match status" value="2"/>
</dbReference>
<name>A0A6G1Q7F7_CHAAH</name>
<dbReference type="PANTHER" id="PTHR11481:SF64">
    <property type="entry name" value="FC RECEPTOR-LIKE PROTEIN 4"/>
    <property type="match status" value="1"/>
</dbReference>
<feature type="compositionally biased region" description="Low complexity" evidence="4">
    <location>
        <begin position="213"/>
        <end position="223"/>
    </location>
</feature>
<feature type="region of interest" description="Disordered" evidence="4">
    <location>
        <begin position="179"/>
        <end position="234"/>
    </location>
</feature>
<feature type="signal peptide" evidence="6">
    <location>
        <begin position="1"/>
        <end position="24"/>
    </location>
</feature>
<dbReference type="GO" id="GO:0009897">
    <property type="term" value="C:external side of plasma membrane"/>
    <property type="evidence" value="ECO:0007669"/>
    <property type="project" value="TreeGrafter"/>
</dbReference>